<evidence type="ECO:0000256" key="4">
    <source>
        <dbReference type="SAM" id="SignalP"/>
    </source>
</evidence>
<keyword evidence="3" id="KW-0813">Transport</keyword>
<proteinExistence type="inferred from homology"/>
<keyword evidence="4" id="KW-0732">Signal</keyword>
<dbReference type="InterPro" id="IPR006059">
    <property type="entry name" value="SBP"/>
</dbReference>
<dbReference type="InterPro" id="IPR050490">
    <property type="entry name" value="Bact_solute-bd_prot1"/>
</dbReference>
<accession>A0ABV3L7Q2</accession>
<dbReference type="RefSeq" id="WP_366193476.1">
    <property type="nucleotide sequence ID" value="NZ_JBFBVU010000015.1"/>
</dbReference>
<gene>
    <name evidence="5" type="ORF">AB0T83_12520</name>
</gene>
<protein>
    <submittedName>
        <fullName evidence="5">ABC transporter substrate-binding protein</fullName>
    </submittedName>
</protein>
<sequence length="426" mass="47290">MSRLKQSVATMCLSLPLALSGLTLTPAPVVAEGVVHLFHRSAAEPMRVPRMAMWNACAERLDIEIIENFSPPKQYEVQLPVQLSSSTPPDIYAYWAGGRSQFQAATGKIRAMNDIWDEIKDNYPAGVQATSTEPDGNVYTIPTTFQPNVFWYNKRVFAEHGLEAPQSWDGFLDVAAQLKEAGVTPFLLGSKSGWEPLLWFDYFVLRVAGSDFRNGLMAGTESYLDPRVIESMELWKNLLEAGYFNDRTSSIGWQEMATKFVNGEGAMELMGTWTVGNFIAAGLEPGTDFDVFDFPAITPGIELAVEGAVEGWAASGAGENTENALAMLKCVSEREPQELFAAQAQRMAANKDVPVEIYEPASFQPTIVKFQDMLDAPFHQNLELATHPGVTEVAKRELPRFLAYPDQYMKVLEMLEDRRNDVFGDS</sequence>
<dbReference type="PANTHER" id="PTHR43649">
    <property type="entry name" value="ARABINOSE-BINDING PROTEIN-RELATED"/>
    <property type="match status" value="1"/>
</dbReference>
<evidence type="ECO:0000256" key="1">
    <source>
        <dbReference type="ARBA" id="ARBA00004418"/>
    </source>
</evidence>
<evidence type="ECO:0000256" key="3">
    <source>
        <dbReference type="ARBA" id="ARBA00022448"/>
    </source>
</evidence>
<name>A0ABV3L7Q2_9RHOB</name>
<comment type="subcellular location">
    <subcellularLocation>
        <location evidence="1">Periplasm</location>
    </subcellularLocation>
</comment>
<comment type="caution">
    <text evidence="5">The sequence shown here is derived from an EMBL/GenBank/DDBJ whole genome shotgun (WGS) entry which is preliminary data.</text>
</comment>
<reference evidence="5 6" key="1">
    <citation type="submission" date="2024-07" db="EMBL/GenBank/DDBJ databases">
        <authorList>
            <person name="Kang M."/>
        </authorList>
    </citation>
    <scope>NUCLEOTIDE SEQUENCE [LARGE SCALE GENOMIC DNA]</scope>
    <source>
        <strain evidence="5 6">DFM31</strain>
    </source>
</reference>
<feature type="signal peptide" evidence="4">
    <location>
        <begin position="1"/>
        <end position="31"/>
    </location>
</feature>
<dbReference type="Proteomes" id="UP001553161">
    <property type="component" value="Unassembled WGS sequence"/>
</dbReference>
<feature type="chain" id="PRO_5046200384" evidence="4">
    <location>
        <begin position="32"/>
        <end position="426"/>
    </location>
</feature>
<evidence type="ECO:0000313" key="6">
    <source>
        <dbReference type="Proteomes" id="UP001553161"/>
    </source>
</evidence>
<organism evidence="5 6">
    <name type="scientific">Meridianimarinicoccus marinus</name>
    <dbReference type="NCBI Taxonomy" id="3231483"/>
    <lineage>
        <taxon>Bacteria</taxon>
        <taxon>Pseudomonadati</taxon>
        <taxon>Pseudomonadota</taxon>
        <taxon>Alphaproteobacteria</taxon>
        <taxon>Rhodobacterales</taxon>
        <taxon>Paracoccaceae</taxon>
        <taxon>Meridianimarinicoccus</taxon>
    </lineage>
</organism>
<evidence type="ECO:0000256" key="2">
    <source>
        <dbReference type="ARBA" id="ARBA00008520"/>
    </source>
</evidence>
<keyword evidence="6" id="KW-1185">Reference proteome</keyword>
<dbReference type="PANTHER" id="PTHR43649:SF29">
    <property type="entry name" value="OSMOPROTECTIVE COMPOUNDS-BINDING PROTEIN GGTB"/>
    <property type="match status" value="1"/>
</dbReference>
<dbReference type="SUPFAM" id="SSF53850">
    <property type="entry name" value="Periplasmic binding protein-like II"/>
    <property type="match status" value="1"/>
</dbReference>
<dbReference type="EMBL" id="JBFBVU010000015">
    <property type="protein sequence ID" value="MEV8467604.1"/>
    <property type="molecule type" value="Genomic_DNA"/>
</dbReference>
<comment type="similarity">
    <text evidence="2">Belongs to the bacterial solute-binding protein 1 family.</text>
</comment>
<evidence type="ECO:0000313" key="5">
    <source>
        <dbReference type="EMBL" id="MEV8467604.1"/>
    </source>
</evidence>
<dbReference type="Pfam" id="PF01547">
    <property type="entry name" value="SBP_bac_1"/>
    <property type="match status" value="1"/>
</dbReference>
<dbReference type="Gene3D" id="3.40.190.10">
    <property type="entry name" value="Periplasmic binding protein-like II"/>
    <property type="match status" value="2"/>
</dbReference>